<dbReference type="PANTHER" id="PTHR13710:SF84">
    <property type="entry name" value="ATP-DEPENDENT DNA HELICASE RECS-RELATED"/>
    <property type="match status" value="1"/>
</dbReference>
<dbReference type="Pfam" id="PF00270">
    <property type="entry name" value="DEAD"/>
    <property type="match status" value="1"/>
</dbReference>
<dbReference type="Proteomes" id="UP000018296">
    <property type="component" value="Unassembled WGS sequence"/>
</dbReference>
<dbReference type="InterPro" id="IPR011545">
    <property type="entry name" value="DEAD/DEAH_box_helicase_dom"/>
</dbReference>
<evidence type="ECO:0000256" key="4">
    <source>
        <dbReference type="ARBA" id="ARBA00022840"/>
    </source>
</evidence>
<dbReference type="SMART" id="SM00487">
    <property type="entry name" value="DEXDc"/>
    <property type="match status" value="1"/>
</dbReference>
<evidence type="ECO:0000256" key="7">
    <source>
        <dbReference type="ARBA" id="ARBA00044550"/>
    </source>
</evidence>
<dbReference type="RefSeq" id="WP_023510364.1">
    <property type="nucleotide sequence ID" value="NZ_AWTC01000009.1"/>
</dbReference>
<dbReference type="InterPro" id="IPR001650">
    <property type="entry name" value="Helicase_C-like"/>
</dbReference>
<evidence type="ECO:0000256" key="1">
    <source>
        <dbReference type="ARBA" id="ARBA00022741"/>
    </source>
</evidence>
<keyword evidence="1" id="KW-0547">Nucleotide-binding</keyword>
<dbReference type="InterPro" id="IPR014001">
    <property type="entry name" value="Helicase_ATP-bd"/>
</dbReference>
<dbReference type="GO" id="GO:0006281">
    <property type="term" value="P:DNA repair"/>
    <property type="evidence" value="ECO:0007669"/>
    <property type="project" value="TreeGrafter"/>
</dbReference>
<evidence type="ECO:0000313" key="10">
    <source>
        <dbReference type="EMBL" id="EST11698.1"/>
    </source>
</evidence>
<dbReference type="PROSITE" id="PS51194">
    <property type="entry name" value="HELICASE_CTER"/>
    <property type="match status" value="1"/>
</dbReference>
<gene>
    <name evidence="10" type="ORF">P343_10575</name>
</gene>
<dbReference type="Pfam" id="PF16124">
    <property type="entry name" value="RecQ_Zn_bind"/>
    <property type="match status" value="1"/>
</dbReference>
<dbReference type="EMBL" id="AWTC01000009">
    <property type="protein sequence ID" value="EST11698.1"/>
    <property type="molecule type" value="Genomic_DNA"/>
</dbReference>
<organism evidence="10 11">
    <name type="scientific">Sporolactobacillus laevolacticus DSM 442</name>
    <dbReference type="NCBI Taxonomy" id="1395513"/>
    <lineage>
        <taxon>Bacteria</taxon>
        <taxon>Bacillati</taxon>
        <taxon>Bacillota</taxon>
        <taxon>Bacilli</taxon>
        <taxon>Bacillales</taxon>
        <taxon>Sporolactobacillaceae</taxon>
        <taxon>Sporolactobacillus</taxon>
    </lineage>
</organism>
<dbReference type="STRING" id="1395513.P343_10575"/>
<dbReference type="GO" id="GO:0043138">
    <property type="term" value="F:3'-5' DNA helicase activity"/>
    <property type="evidence" value="ECO:0007669"/>
    <property type="project" value="TreeGrafter"/>
</dbReference>
<dbReference type="PROSITE" id="PS51192">
    <property type="entry name" value="HELICASE_ATP_BIND_1"/>
    <property type="match status" value="1"/>
</dbReference>
<dbReference type="GO" id="GO:0005524">
    <property type="term" value="F:ATP binding"/>
    <property type="evidence" value="ECO:0007669"/>
    <property type="project" value="UniProtKB-KW"/>
</dbReference>
<dbReference type="GO" id="GO:0030894">
    <property type="term" value="C:replisome"/>
    <property type="evidence" value="ECO:0007669"/>
    <property type="project" value="TreeGrafter"/>
</dbReference>
<dbReference type="GO" id="GO:0006310">
    <property type="term" value="P:DNA recombination"/>
    <property type="evidence" value="ECO:0007669"/>
    <property type="project" value="InterPro"/>
</dbReference>
<dbReference type="InterPro" id="IPR002464">
    <property type="entry name" value="DNA/RNA_helicase_DEAH_CS"/>
</dbReference>
<dbReference type="PANTHER" id="PTHR13710">
    <property type="entry name" value="DNA HELICASE RECQ FAMILY MEMBER"/>
    <property type="match status" value="1"/>
</dbReference>
<proteinExistence type="predicted"/>
<feature type="domain" description="Helicase C-terminal" evidence="9">
    <location>
        <begin position="231"/>
        <end position="392"/>
    </location>
</feature>
<evidence type="ECO:0000313" key="11">
    <source>
        <dbReference type="Proteomes" id="UP000018296"/>
    </source>
</evidence>
<dbReference type="NCBIfam" id="TIGR00614">
    <property type="entry name" value="recQ_fam"/>
    <property type="match status" value="1"/>
</dbReference>
<dbReference type="InterPro" id="IPR032284">
    <property type="entry name" value="RecQ_Zn-bd"/>
</dbReference>
<evidence type="ECO:0000256" key="5">
    <source>
        <dbReference type="ARBA" id="ARBA00023125"/>
    </source>
</evidence>
<evidence type="ECO:0000256" key="6">
    <source>
        <dbReference type="ARBA" id="ARBA00044535"/>
    </source>
</evidence>
<dbReference type="GO" id="GO:0043590">
    <property type="term" value="C:bacterial nucleoid"/>
    <property type="evidence" value="ECO:0007669"/>
    <property type="project" value="TreeGrafter"/>
</dbReference>
<keyword evidence="2" id="KW-0378">Hydrolase</keyword>
<dbReference type="FunFam" id="3.40.50.300:FF:001389">
    <property type="entry name" value="ATP-dependent DNA helicase RecQ"/>
    <property type="match status" value="1"/>
</dbReference>
<sequence>MGRLMNDHESDLIAQARDILKKKFGYDQFRSGQQQVIQEVLSGHDVFAMMPTGSGKSICYEVPGYLLEGIVLIISPLLSLMEDQVNQLREIGEKNVRALNGLMHPEERSRVLAHLRDIRFLFISPEMLRQHSVLTALSRVKLSLFVVDEAHCVSQWGHDFRPDYLYLAEIRSHLGNPACLAVTATADERVREDIVRSLDLRAVNYVLMSVDRRNIALAVHKVKSSEEKIEELCKLLSKVQLPGIVYCAGRDWTEKIADIIRQKLGLRTAFYHGGMEAVDRRKIQNQFLDGQLDLLCCTNAFGMGINKPDIRLVVHFHFPATMNAYLQEIGRASRDGKQGLAILYYAEQDEHYPLGFIDANFPDDTLLRQVLRELDQGLLKLEKKETFLTSLQDRGASETAARFIFENVRFVTRGMNYSSIFEECRKKITERRSVQLNELSMMKRYLNSTTCRRAFYLSVYNESQSEKLDLCCDQCGLSLEAFERACPQTSDVHPEQTLDWHQRLATIFRESERDI</sequence>
<dbReference type="InterPro" id="IPR004589">
    <property type="entry name" value="DNA_helicase_ATP-dep_RecQ"/>
</dbReference>
<reference evidence="10 11" key="1">
    <citation type="journal article" date="2013" name="Genome Announc.">
        <title>Genome Sequence of Sporolactobacillus laevolacticus DSM442, an Efficient Polymer-Grade D-Lactate Producer from Agricultural Waste Cottonseed as a Nitrogen Source.</title>
        <authorList>
            <person name="Wang H."/>
            <person name="Wang L."/>
            <person name="Ju J."/>
            <person name="Yu B."/>
            <person name="Ma Y."/>
        </authorList>
    </citation>
    <scope>NUCLEOTIDE SEQUENCE [LARGE SCALE GENOMIC DNA]</scope>
    <source>
        <strain evidence="10 11">DSM 442</strain>
    </source>
</reference>
<dbReference type="GO" id="GO:0016787">
    <property type="term" value="F:hydrolase activity"/>
    <property type="evidence" value="ECO:0007669"/>
    <property type="project" value="UniProtKB-KW"/>
</dbReference>
<dbReference type="GO" id="GO:0005737">
    <property type="term" value="C:cytoplasm"/>
    <property type="evidence" value="ECO:0007669"/>
    <property type="project" value="TreeGrafter"/>
</dbReference>
<protein>
    <recommendedName>
        <fullName evidence="6">ATP-dependent DNA helicase RecQ</fullName>
    </recommendedName>
    <alternativeName>
        <fullName evidence="7">DNA 3'-5' helicase RecQ</fullName>
    </alternativeName>
</protein>
<dbReference type="eggNOG" id="COG0514">
    <property type="taxonomic scope" value="Bacteria"/>
</dbReference>
<dbReference type="SMART" id="SM00490">
    <property type="entry name" value="HELICc"/>
    <property type="match status" value="1"/>
</dbReference>
<dbReference type="Pfam" id="PF00271">
    <property type="entry name" value="Helicase_C"/>
    <property type="match status" value="1"/>
</dbReference>
<dbReference type="PROSITE" id="PS00690">
    <property type="entry name" value="DEAH_ATP_HELICASE"/>
    <property type="match status" value="1"/>
</dbReference>
<dbReference type="PATRIC" id="fig|1395513.3.peg.2134"/>
<keyword evidence="11" id="KW-1185">Reference proteome</keyword>
<keyword evidence="3" id="KW-0347">Helicase</keyword>
<dbReference type="Gene3D" id="3.40.50.300">
    <property type="entry name" value="P-loop containing nucleotide triphosphate hydrolases"/>
    <property type="match status" value="2"/>
</dbReference>
<evidence type="ECO:0000259" key="8">
    <source>
        <dbReference type="PROSITE" id="PS51192"/>
    </source>
</evidence>
<dbReference type="AlphaFoldDB" id="V6IWM0"/>
<keyword evidence="5" id="KW-0238">DNA-binding</keyword>
<comment type="caution">
    <text evidence="10">The sequence shown here is derived from an EMBL/GenBank/DDBJ whole genome shotgun (WGS) entry which is preliminary data.</text>
</comment>
<dbReference type="CDD" id="cd17920">
    <property type="entry name" value="DEXHc_RecQ"/>
    <property type="match status" value="1"/>
</dbReference>
<evidence type="ECO:0000256" key="3">
    <source>
        <dbReference type="ARBA" id="ARBA00022806"/>
    </source>
</evidence>
<dbReference type="SUPFAM" id="SSF52540">
    <property type="entry name" value="P-loop containing nucleoside triphosphate hydrolases"/>
    <property type="match status" value="1"/>
</dbReference>
<accession>V6IWM0</accession>
<dbReference type="GO" id="GO:0003677">
    <property type="term" value="F:DNA binding"/>
    <property type="evidence" value="ECO:0007669"/>
    <property type="project" value="UniProtKB-KW"/>
</dbReference>
<evidence type="ECO:0000259" key="9">
    <source>
        <dbReference type="PROSITE" id="PS51194"/>
    </source>
</evidence>
<keyword evidence="4" id="KW-0067">ATP-binding</keyword>
<dbReference type="InterPro" id="IPR027417">
    <property type="entry name" value="P-loop_NTPase"/>
</dbReference>
<name>V6IWM0_9BACL</name>
<evidence type="ECO:0000256" key="2">
    <source>
        <dbReference type="ARBA" id="ARBA00022801"/>
    </source>
</evidence>
<dbReference type="GO" id="GO:0009378">
    <property type="term" value="F:four-way junction helicase activity"/>
    <property type="evidence" value="ECO:0007669"/>
    <property type="project" value="TreeGrafter"/>
</dbReference>
<feature type="domain" description="Helicase ATP-binding" evidence="8">
    <location>
        <begin position="37"/>
        <end position="204"/>
    </location>
</feature>